<organism evidence="1">
    <name type="scientific">bioreactor metagenome</name>
    <dbReference type="NCBI Taxonomy" id="1076179"/>
    <lineage>
        <taxon>unclassified sequences</taxon>
        <taxon>metagenomes</taxon>
        <taxon>ecological metagenomes</taxon>
    </lineage>
</organism>
<dbReference type="AlphaFoldDB" id="A0A645HAM1"/>
<comment type="caution">
    <text evidence="1">The sequence shown here is derived from an EMBL/GenBank/DDBJ whole genome shotgun (WGS) entry which is preliminary data.</text>
</comment>
<reference evidence="1" key="1">
    <citation type="submission" date="2019-08" db="EMBL/GenBank/DDBJ databases">
        <authorList>
            <person name="Kucharzyk K."/>
            <person name="Murdoch R.W."/>
            <person name="Higgins S."/>
            <person name="Loffler F."/>
        </authorList>
    </citation>
    <scope>NUCLEOTIDE SEQUENCE</scope>
</reference>
<dbReference type="InterPro" id="IPR027417">
    <property type="entry name" value="P-loop_NTPase"/>
</dbReference>
<sequence>MAQTKPLVEYYQDKGLYTEIDGRQPIDKVFSDIVASLRGA</sequence>
<evidence type="ECO:0008006" key="2">
    <source>
        <dbReference type="Google" id="ProtNLM"/>
    </source>
</evidence>
<name>A0A645HAM1_9ZZZZ</name>
<accession>A0A645HAM1</accession>
<gene>
    <name evidence="1" type="ORF">SDC9_180324</name>
</gene>
<dbReference type="Gene3D" id="3.40.50.300">
    <property type="entry name" value="P-loop containing nucleotide triphosphate hydrolases"/>
    <property type="match status" value="1"/>
</dbReference>
<dbReference type="EMBL" id="VSSQ01085058">
    <property type="protein sequence ID" value="MPN32843.1"/>
    <property type="molecule type" value="Genomic_DNA"/>
</dbReference>
<protein>
    <recommendedName>
        <fullName evidence="2">Adenylate kinase</fullName>
    </recommendedName>
</protein>
<evidence type="ECO:0000313" key="1">
    <source>
        <dbReference type="EMBL" id="MPN32843.1"/>
    </source>
</evidence>
<proteinExistence type="predicted"/>